<evidence type="ECO:0000256" key="6">
    <source>
        <dbReference type="ARBA" id="ARBA00022827"/>
    </source>
</evidence>
<evidence type="ECO:0000313" key="14">
    <source>
        <dbReference type="Proteomes" id="UP000796880"/>
    </source>
</evidence>
<dbReference type="InterPro" id="IPR018168">
    <property type="entry name" value="Ubi_Hdrlase_CS"/>
</dbReference>
<dbReference type="PANTHER" id="PTHR43876:SF7">
    <property type="entry name" value="UBIQUINONE BIOSYNTHESIS MONOOXYGENASE COQ6, MITOCHONDRIAL"/>
    <property type="match status" value="1"/>
</dbReference>
<evidence type="ECO:0000256" key="8">
    <source>
        <dbReference type="ARBA" id="ARBA00023033"/>
    </source>
</evidence>
<name>A0A8K0HAI5_9ROSA</name>
<keyword evidence="14" id="KW-1185">Reference proteome</keyword>
<dbReference type="AlphaFoldDB" id="A0A8K0HAI5"/>
<comment type="function">
    <text evidence="11">FAD-dependent monooxygenase required for two non-consecutive steps during ubiquinone biosynthesis. Required for the C5-ring hydroxylation during ubiquinone biosynthesis by catalyzing the hydroxylation of 4-hydroxy-3-(all-trans-polyprenyl)benzoic acid to 3,4-dihydroxy-5-(all-trans-polyprenyl)benzoic acid. Also acts downstream of coq4, for the C1-hydroxylation during ubiquinone biosynthesis by catalyzing the hydroxylation of 2-methoxy-6-(all-trans-polyprenyl)phenol to 2-methoxy-6-(all-trans-polyprenyl)benzene-1,4-diol. The electrons required for the hydroxylation reaction are funneled indirectly to coq6 from NADPH via a ferredoxin/ferredoxin reductase system.</text>
</comment>
<dbReference type="InterPro" id="IPR051205">
    <property type="entry name" value="UbiH/COQ6_monooxygenase"/>
</dbReference>
<dbReference type="GO" id="GO:0016120">
    <property type="term" value="P:carotene biosynthetic process"/>
    <property type="evidence" value="ECO:0007669"/>
    <property type="project" value="TreeGrafter"/>
</dbReference>
<dbReference type="GO" id="GO:0031314">
    <property type="term" value="C:extrinsic component of mitochondrial inner membrane"/>
    <property type="evidence" value="ECO:0007669"/>
    <property type="project" value="UniProtKB-UniRule"/>
</dbReference>
<dbReference type="PRINTS" id="PR00420">
    <property type="entry name" value="RNGMNOXGNASE"/>
</dbReference>
<dbReference type="NCBIfam" id="TIGR01989">
    <property type="entry name" value="COQ6"/>
    <property type="match status" value="1"/>
</dbReference>
<comment type="catalytic activity">
    <reaction evidence="11">
        <text>a 2-methoxy-6-(all-trans-polyprenyl)phenol + 2 reduced [2Fe-2S]-[ferredoxin] + O2 + 2 H(+) = a 2-methoxy-6-(all-trans-polyprenyl)benzene-1,4-diol + 2 oxidized [2Fe-2S]-[ferredoxin] + H2O</text>
        <dbReference type="Rhea" id="RHEA:81183"/>
        <dbReference type="Rhea" id="RHEA-COMP:9551"/>
        <dbReference type="Rhea" id="RHEA-COMP:10000"/>
        <dbReference type="Rhea" id="RHEA-COMP:10001"/>
        <dbReference type="Rhea" id="RHEA-COMP:10858"/>
        <dbReference type="ChEBI" id="CHEBI:15377"/>
        <dbReference type="ChEBI" id="CHEBI:15378"/>
        <dbReference type="ChEBI" id="CHEBI:15379"/>
        <dbReference type="ChEBI" id="CHEBI:33737"/>
        <dbReference type="ChEBI" id="CHEBI:33738"/>
        <dbReference type="ChEBI" id="CHEBI:62731"/>
        <dbReference type="ChEBI" id="CHEBI:84166"/>
        <dbReference type="EC" id="1.14.15.46"/>
    </reaction>
</comment>
<comment type="cofactor">
    <cofactor evidence="1 11">
        <name>FAD</name>
        <dbReference type="ChEBI" id="CHEBI:57692"/>
    </cofactor>
</comment>
<evidence type="ECO:0000256" key="5">
    <source>
        <dbReference type="ARBA" id="ARBA00022792"/>
    </source>
</evidence>
<comment type="pathway">
    <text evidence="11">Cofactor biosynthesis; ubiquinone biosynthesis.</text>
</comment>
<dbReference type="Gene3D" id="3.50.50.60">
    <property type="entry name" value="FAD/NAD(P)-binding domain"/>
    <property type="match status" value="2"/>
</dbReference>
<evidence type="ECO:0000256" key="9">
    <source>
        <dbReference type="ARBA" id="ARBA00023128"/>
    </source>
</evidence>
<dbReference type="EC" id="1.14.15.46" evidence="11"/>
<evidence type="ECO:0000256" key="1">
    <source>
        <dbReference type="ARBA" id="ARBA00001974"/>
    </source>
</evidence>
<dbReference type="Pfam" id="PF01494">
    <property type="entry name" value="FAD_binding_3"/>
    <property type="match status" value="2"/>
</dbReference>
<dbReference type="SUPFAM" id="SSF51905">
    <property type="entry name" value="FAD/NAD(P)-binding domain"/>
    <property type="match status" value="1"/>
</dbReference>
<evidence type="ECO:0000256" key="10">
    <source>
        <dbReference type="ARBA" id="ARBA00023136"/>
    </source>
</evidence>
<comment type="similarity">
    <text evidence="2 11">Belongs to the UbiH/COQ6 family.</text>
</comment>
<sequence length="559" mass="61421">MNSLIVILVRYCICTDSTEKLSLLFEGGMKCRRAELTRYRLCPIRPPRNQWYATLIEDSKCGLINRKFAETVYRLKVPRRNFCADGASTAPSSKCGPPGYDAKVGHYDVAIVGGGMVGMALACSLASMPLTKHLNVAIIDSNPALSGRFCIKKEDPPDPRVSTVTPATISLFKEIGAWKYVEQHRHAYFDKMQVWDYTGLGYTRYNARDVNKEVLGCVVENRVLHNSLLSCLQNAEFQKTIYPSRLLNLHLNSSSARVDSTSSGLPLHGQGPSVKLDLIDGGSLYAKLVVGADGSKSRVRELAGFKTTGWNYSQNAIICTVKHSVENQCAWQRFLPAGPIALLPMDDKFSNIVWTMNPNEANDRRVMQEDDFVKDVNNALDYGYGPHPKSSMFGNGGILSWLKADVTSANELFEVPPKVVNLTSDRLVFPLSLMHANNYASNHVALIGDSAHTVHPLAGQGVNLGFGDAFALSRVIAEGIAVGTDIGEVSLMRKYEAERKAANIAMMAVLDGFQKAYSVDFGPLNILRAAAFHGAHYISPLKRSIISYASGEQKLPLFF</sequence>
<dbReference type="GO" id="GO:0071949">
    <property type="term" value="F:FAD binding"/>
    <property type="evidence" value="ECO:0007669"/>
    <property type="project" value="InterPro"/>
</dbReference>
<dbReference type="FunFam" id="3.50.50.60:FF:000205">
    <property type="entry name" value="Ubiquinone biosynthesis monooxygenase COQ6, mitochondrial"/>
    <property type="match status" value="1"/>
</dbReference>
<evidence type="ECO:0000256" key="11">
    <source>
        <dbReference type="HAMAP-Rule" id="MF_03193"/>
    </source>
</evidence>
<dbReference type="FunFam" id="3.50.50.60:FF:000021">
    <property type="entry name" value="Ubiquinone biosynthesis monooxygenase COQ6"/>
    <property type="match status" value="1"/>
</dbReference>
<reference evidence="13" key="1">
    <citation type="submission" date="2020-03" db="EMBL/GenBank/DDBJ databases">
        <title>A high-quality chromosome-level genome assembly of a woody plant with both climbing and erect habits, Rhamnella rubrinervis.</title>
        <authorList>
            <person name="Lu Z."/>
            <person name="Yang Y."/>
            <person name="Zhu X."/>
            <person name="Sun Y."/>
        </authorList>
    </citation>
    <scope>NUCLEOTIDE SEQUENCE</scope>
    <source>
        <strain evidence="13">BYM</strain>
        <tissue evidence="13">Leaf</tissue>
    </source>
</reference>
<keyword evidence="7 11" id="KW-0560">Oxidoreductase</keyword>
<dbReference type="InterPro" id="IPR036188">
    <property type="entry name" value="FAD/NAD-bd_sf"/>
</dbReference>
<dbReference type="NCBIfam" id="TIGR01988">
    <property type="entry name" value="Ubi-OHases"/>
    <property type="match status" value="1"/>
</dbReference>
<evidence type="ECO:0000256" key="4">
    <source>
        <dbReference type="ARBA" id="ARBA00022688"/>
    </source>
</evidence>
<dbReference type="InterPro" id="IPR010971">
    <property type="entry name" value="UbiH/COQ6"/>
</dbReference>
<comment type="catalytic activity">
    <reaction evidence="11">
        <text>a 4-hydroxy-3-(all-trans-polyprenyl)benzoate + 2 reduced [2Fe-2S]-[ferredoxin] + O2 + 2 H(+) = a 3,4-dihydroxy-5-(all-trans-polyprenyl)benzoate + 2 oxidized [2Fe-2S]-[ferredoxin] + H2O</text>
        <dbReference type="Rhea" id="RHEA:81195"/>
        <dbReference type="Rhea" id="RHEA-COMP:9514"/>
        <dbReference type="Rhea" id="RHEA-COMP:10000"/>
        <dbReference type="Rhea" id="RHEA-COMP:10001"/>
        <dbReference type="Rhea" id="RHEA-COMP:10930"/>
        <dbReference type="ChEBI" id="CHEBI:15377"/>
        <dbReference type="ChEBI" id="CHEBI:15378"/>
        <dbReference type="ChEBI" id="CHEBI:15379"/>
        <dbReference type="ChEBI" id="CHEBI:33737"/>
        <dbReference type="ChEBI" id="CHEBI:33738"/>
        <dbReference type="ChEBI" id="CHEBI:64694"/>
        <dbReference type="ChEBI" id="CHEBI:78396"/>
        <dbReference type="EC" id="1.14.15.45"/>
    </reaction>
</comment>
<dbReference type="HAMAP" id="MF_03193">
    <property type="entry name" value="COQ6_monooxygenase"/>
    <property type="match status" value="1"/>
</dbReference>
<dbReference type="Proteomes" id="UP000796880">
    <property type="component" value="Unassembled WGS sequence"/>
</dbReference>
<evidence type="ECO:0000256" key="2">
    <source>
        <dbReference type="ARBA" id="ARBA00005349"/>
    </source>
</evidence>
<comment type="subunit">
    <text evidence="11">Component of a multi-subunit COQ enzyme complex.</text>
</comment>
<feature type="domain" description="FAD-binding" evidence="12">
    <location>
        <begin position="107"/>
        <end position="379"/>
    </location>
</feature>
<evidence type="ECO:0000256" key="7">
    <source>
        <dbReference type="ARBA" id="ARBA00023002"/>
    </source>
</evidence>
<proteinExistence type="inferred from homology"/>
<keyword evidence="5 11" id="KW-0999">Mitochondrion inner membrane</keyword>
<feature type="domain" description="FAD-binding" evidence="12">
    <location>
        <begin position="429"/>
        <end position="506"/>
    </location>
</feature>
<dbReference type="GO" id="GO:0016123">
    <property type="term" value="P:xanthophyll biosynthetic process"/>
    <property type="evidence" value="ECO:0007669"/>
    <property type="project" value="TreeGrafter"/>
</dbReference>
<keyword evidence="9 11" id="KW-0496">Mitochondrion</keyword>
<dbReference type="InterPro" id="IPR002938">
    <property type="entry name" value="FAD-bd"/>
</dbReference>
<evidence type="ECO:0000256" key="3">
    <source>
        <dbReference type="ARBA" id="ARBA00022630"/>
    </source>
</evidence>
<keyword evidence="8 11" id="KW-0503">Monooxygenase</keyword>
<dbReference type="FunFam" id="3.30.9.10:FF:000111">
    <property type="entry name" value="Ubiquinone biosynthesis monooxygenase COQ6, mitochondrial"/>
    <property type="match status" value="1"/>
</dbReference>
<dbReference type="PROSITE" id="PS01304">
    <property type="entry name" value="UBIH"/>
    <property type="match status" value="1"/>
</dbReference>
<protein>
    <recommendedName>
        <fullName evidence="11">Ubiquinone biosynthesis monooxygenase COQ6, mitochondrial</fullName>
        <ecNumber evidence="11">1.14.15.45</ecNumber>
    </recommendedName>
    <alternativeName>
        <fullName evidence="11">2-methoxy-6-polyprenolphenol 4-hydroxylase</fullName>
        <ecNumber evidence="11">1.14.15.46</ecNumber>
    </alternativeName>
</protein>
<keyword evidence="6 11" id="KW-0274">FAD</keyword>
<evidence type="ECO:0000259" key="12">
    <source>
        <dbReference type="Pfam" id="PF01494"/>
    </source>
</evidence>
<keyword evidence="10 11" id="KW-0472">Membrane</keyword>
<keyword evidence="3 11" id="KW-0285">Flavoprotein</keyword>
<dbReference type="GO" id="GO:0016712">
    <property type="term" value="F:oxidoreductase activity, acting on paired donors, with incorporation or reduction of molecular oxygen, reduced flavin or flavoprotein as one donor, and incorporation of one atom of oxygen"/>
    <property type="evidence" value="ECO:0007669"/>
    <property type="project" value="UniProtKB-UniRule"/>
</dbReference>
<comment type="caution">
    <text evidence="13">The sequence shown here is derived from an EMBL/GenBank/DDBJ whole genome shotgun (WGS) entry which is preliminary data.</text>
</comment>
<keyword evidence="4 11" id="KW-0831">Ubiquinone biosynthesis</keyword>
<dbReference type="PANTHER" id="PTHR43876">
    <property type="entry name" value="UBIQUINONE BIOSYNTHESIS MONOOXYGENASE COQ6, MITOCHONDRIAL"/>
    <property type="match status" value="1"/>
</dbReference>
<accession>A0A8K0HAI5</accession>
<dbReference type="GO" id="GO:0120538">
    <property type="term" value="F:2-methoxy-6-polyprenolphenol 4-hydroxylase activity"/>
    <property type="evidence" value="ECO:0007669"/>
    <property type="project" value="UniProtKB-EC"/>
</dbReference>
<evidence type="ECO:0000313" key="13">
    <source>
        <dbReference type="EMBL" id="KAF3448644.1"/>
    </source>
</evidence>
<organism evidence="13 14">
    <name type="scientific">Rhamnella rubrinervis</name>
    <dbReference type="NCBI Taxonomy" id="2594499"/>
    <lineage>
        <taxon>Eukaryota</taxon>
        <taxon>Viridiplantae</taxon>
        <taxon>Streptophyta</taxon>
        <taxon>Embryophyta</taxon>
        <taxon>Tracheophyta</taxon>
        <taxon>Spermatophyta</taxon>
        <taxon>Magnoliopsida</taxon>
        <taxon>eudicotyledons</taxon>
        <taxon>Gunneridae</taxon>
        <taxon>Pentapetalae</taxon>
        <taxon>rosids</taxon>
        <taxon>fabids</taxon>
        <taxon>Rosales</taxon>
        <taxon>Rhamnaceae</taxon>
        <taxon>rhamnoid group</taxon>
        <taxon>Rhamneae</taxon>
        <taxon>Rhamnella</taxon>
    </lineage>
</organism>
<dbReference type="GO" id="GO:0106364">
    <property type="term" value="F:4-hydroxy-3-all-trans-polyprenylbenzoate oxygenase activity"/>
    <property type="evidence" value="ECO:0007669"/>
    <property type="project" value="UniProtKB-EC"/>
</dbReference>
<dbReference type="UniPathway" id="UPA00232"/>
<dbReference type="OrthoDB" id="683240at2759"/>
<dbReference type="InterPro" id="IPR000689">
    <property type="entry name" value="UbQ_mOase_COQ6"/>
</dbReference>
<dbReference type="EC" id="1.14.15.45" evidence="11"/>
<dbReference type="EMBL" id="VOIH02000004">
    <property type="protein sequence ID" value="KAF3448644.1"/>
    <property type="molecule type" value="Genomic_DNA"/>
</dbReference>
<gene>
    <name evidence="11" type="primary">COQ6</name>
    <name evidence="13" type="ORF">FNV43_RR09357</name>
</gene>
<comment type="subcellular location">
    <subcellularLocation>
        <location evidence="11">Mitochondrion inner membrane</location>
        <topology evidence="11">Peripheral membrane protein</topology>
        <orientation evidence="11">Matrix side</orientation>
    </subcellularLocation>
</comment>